<sequence length="213" mass="23547">MKITLFGATGKTGAYLIKEGLKRGFELTVFCRSNTIFDHPNIKIIRGDINDRIALAKAIHGADAVLSALGPTKLNHSGNKPIGTAMHTIISVMKQESVHRLIAISTGTAADPNDTFDVKVWFPAKIIQFVMPNAYKDIIELAKVIRHSDIQWTMARVAILKSTTPSQKLNIGYYGHTHHSMTISRSDVAIFMYDQLLNDTYLKQAPGISQQSL</sequence>
<dbReference type="PATRIC" id="fig|1392540.3.peg.1026"/>
<dbReference type="Pfam" id="PF13460">
    <property type="entry name" value="NAD_binding_10"/>
    <property type="match status" value="1"/>
</dbReference>
<reference evidence="2 3" key="1">
    <citation type="submission" date="2013-10" db="EMBL/GenBank/DDBJ databases">
        <title>The Genome Sequence of Acinetobacter nectaris CIP 110549.</title>
        <authorList>
            <consortium name="The Broad Institute Genomics Platform"/>
            <consortium name="The Broad Institute Genome Sequencing Center for Infectious Disease"/>
            <person name="Cerqueira G."/>
            <person name="Feldgarden M."/>
            <person name="Courvalin P."/>
            <person name="Grillot-Courvalin C."/>
            <person name="Clermont D."/>
            <person name="Rocha E."/>
            <person name="Yoon E.-J."/>
            <person name="Nemec A."/>
            <person name="Young S.K."/>
            <person name="Zeng Q."/>
            <person name="Gargeya S."/>
            <person name="Fitzgerald M."/>
            <person name="Abouelleil A."/>
            <person name="Alvarado L."/>
            <person name="Berlin A.M."/>
            <person name="Chapman S.B."/>
            <person name="Gainer-Dewar J."/>
            <person name="Goldberg J."/>
            <person name="Gnerre S."/>
            <person name="Griggs A."/>
            <person name="Gujja S."/>
            <person name="Hansen M."/>
            <person name="Howarth C."/>
            <person name="Imamovic A."/>
            <person name="Ireland A."/>
            <person name="Larimer J."/>
            <person name="McCowan C."/>
            <person name="Murphy C."/>
            <person name="Pearson M."/>
            <person name="Poon T.W."/>
            <person name="Priest M."/>
            <person name="Roberts A."/>
            <person name="Saif S."/>
            <person name="Shea T."/>
            <person name="Sykes S."/>
            <person name="Wortman J."/>
            <person name="Nusbaum C."/>
            <person name="Birren B."/>
        </authorList>
    </citation>
    <scope>NUCLEOTIDE SEQUENCE [LARGE SCALE GENOMIC DNA]</scope>
    <source>
        <strain evidence="2 3">CIP 110549</strain>
    </source>
</reference>
<dbReference type="STRING" id="1392540.P256_01059"/>
<dbReference type="eggNOG" id="COG0702">
    <property type="taxonomic scope" value="Bacteria"/>
</dbReference>
<dbReference type="InterPro" id="IPR051606">
    <property type="entry name" value="Polyketide_Oxido-like"/>
</dbReference>
<gene>
    <name evidence="2" type="ORF">P256_01059</name>
</gene>
<dbReference type="PANTHER" id="PTHR43355">
    <property type="entry name" value="FLAVIN REDUCTASE (NADPH)"/>
    <property type="match status" value="1"/>
</dbReference>
<dbReference type="InterPro" id="IPR016040">
    <property type="entry name" value="NAD(P)-bd_dom"/>
</dbReference>
<comment type="caution">
    <text evidence="2">The sequence shown here is derived from an EMBL/GenBank/DDBJ whole genome shotgun (WGS) entry which is preliminary data.</text>
</comment>
<dbReference type="PANTHER" id="PTHR43355:SF2">
    <property type="entry name" value="FLAVIN REDUCTASE (NADPH)"/>
    <property type="match status" value="1"/>
</dbReference>
<evidence type="ECO:0000313" key="3">
    <source>
        <dbReference type="Proteomes" id="UP000023785"/>
    </source>
</evidence>
<dbReference type="Gene3D" id="3.40.50.720">
    <property type="entry name" value="NAD(P)-binding Rossmann-like Domain"/>
    <property type="match status" value="1"/>
</dbReference>
<dbReference type="EMBL" id="AYER01000003">
    <property type="protein sequence ID" value="ESK40604.1"/>
    <property type="molecule type" value="Genomic_DNA"/>
</dbReference>
<dbReference type="HOGENOM" id="CLU_025711_4_5_6"/>
<protein>
    <recommendedName>
        <fullName evidence="1">NAD(P)-binding domain-containing protein</fullName>
    </recommendedName>
</protein>
<proteinExistence type="predicted"/>
<feature type="domain" description="NAD(P)-binding" evidence="1">
    <location>
        <begin position="7"/>
        <end position="198"/>
    </location>
</feature>
<dbReference type="RefSeq" id="WP_023272636.1">
    <property type="nucleotide sequence ID" value="NZ_KI530712.1"/>
</dbReference>
<dbReference type="InterPro" id="IPR036291">
    <property type="entry name" value="NAD(P)-bd_dom_sf"/>
</dbReference>
<evidence type="ECO:0000313" key="2">
    <source>
        <dbReference type="EMBL" id="ESK40604.1"/>
    </source>
</evidence>
<dbReference type="GO" id="GO:0004074">
    <property type="term" value="F:biliverdin reductase [NAD(P)H] activity"/>
    <property type="evidence" value="ECO:0007669"/>
    <property type="project" value="TreeGrafter"/>
</dbReference>
<dbReference type="AlphaFoldDB" id="V2UZ67"/>
<dbReference type="SUPFAM" id="SSF51735">
    <property type="entry name" value="NAD(P)-binding Rossmann-fold domains"/>
    <property type="match status" value="1"/>
</dbReference>
<evidence type="ECO:0000259" key="1">
    <source>
        <dbReference type="Pfam" id="PF13460"/>
    </source>
</evidence>
<accession>V2UZ67</accession>
<organism evidence="2 3">
    <name type="scientific">Acinetobacter nectaris CIP 110549</name>
    <dbReference type="NCBI Taxonomy" id="1392540"/>
    <lineage>
        <taxon>Bacteria</taxon>
        <taxon>Pseudomonadati</taxon>
        <taxon>Pseudomonadota</taxon>
        <taxon>Gammaproteobacteria</taxon>
        <taxon>Moraxellales</taxon>
        <taxon>Moraxellaceae</taxon>
        <taxon>Acinetobacter</taxon>
    </lineage>
</organism>
<keyword evidence="3" id="KW-1185">Reference proteome</keyword>
<dbReference type="Proteomes" id="UP000023785">
    <property type="component" value="Unassembled WGS sequence"/>
</dbReference>
<dbReference type="OrthoDB" id="9803892at2"/>
<name>V2UZ67_9GAMM</name>
<dbReference type="GO" id="GO:0042602">
    <property type="term" value="F:riboflavin reductase (NADPH) activity"/>
    <property type="evidence" value="ECO:0007669"/>
    <property type="project" value="TreeGrafter"/>
</dbReference>